<keyword evidence="3" id="KW-1185">Reference proteome</keyword>
<sequence>MSGERLLEFAGAVAAFGTVGFWVGAFLGQNIPELALLIWLISLVVALPLSYWLVYGRGR</sequence>
<keyword evidence="1" id="KW-0812">Transmembrane</keyword>
<evidence type="ECO:0000256" key="1">
    <source>
        <dbReference type="SAM" id="Phobius"/>
    </source>
</evidence>
<dbReference type="Proteomes" id="UP000783863">
    <property type="component" value="Unassembled WGS sequence"/>
</dbReference>
<name>A0A8J7YIQ1_9EURY</name>
<dbReference type="RefSeq" id="WP_220588485.1">
    <property type="nucleotide sequence ID" value="NZ_RKLQ01000002.1"/>
</dbReference>
<comment type="caution">
    <text evidence="2">The sequence shown here is derived from an EMBL/GenBank/DDBJ whole genome shotgun (WGS) entry which is preliminary data.</text>
</comment>
<keyword evidence="1" id="KW-0472">Membrane</keyword>
<feature type="transmembrane region" description="Helical" evidence="1">
    <location>
        <begin position="34"/>
        <end position="54"/>
    </location>
</feature>
<gene>
    <name evidence="2" type="ORF">EGD98_11345</name>
</gene>
<dbReference type="EMBL" id="RKLQ01000002">
    <property type="protein sequence ID" value="MBX0304263.1"/>
    <property type="molecule type" value="Genomic_DNA"/>
</dbReference>
<accession>A0A8J7YIQ1</accession>
<evidence type="ECO:0000313" key="3">
    <source>
        <dbReference type="Proteomes" id="UP000783863"/>
    </source>
</evidence>
<organism evidence="2 3">
    <name type="scientific">Haloarcula salinisoli</name>
    <dbReference type="NCBI Taxonomy" id="2487746"/>
    <lineage>
        <taxon>Archaea</taxon>
        <taxon>Methanobacteriati</taxon>
        <taxon>Methanobacteriota</taxon>
        <taxon>Stenosarchaea group</taxon>
        <taxon>Halobacteria</taxon>
        <taxon>Halobacteriales</taxon>
        <taxon>Haloarculaceae</taxon>
        <taxon>Haloarcula</taxon>
    </lineage>
</organism>
<evidence type="ECO:0000313" key="2">
    <source>
        <dbReference type="EMBL" id="MBX0304263.1"/>
    </source>
</evidence>
<reference evidence="2" key="1">
    <citation type="submission" date="2021-06" db="EMBL/GenBank/DDBJ databases">
        <title>Halomicroarcula sp. F24A a new haloarchaeum isolated from saline soil.</title>
        <authorList>
            <person name="Duran-Viseras A."/>
            <person name="Sanchez-Porro C."/>
            <person name="Ventosa A."/>
        </authorList>
    </citation>
    <scope>NUCLEOTIDE SEQUENCE</scope>
    <source>
        <strain evidence="2">F24A</strain>
    </source>
</reference>
<protein>
    <submittedName>
        <fullName evidence="2">Uncharacterized protein</fullName>
    </submittedName>
</protein>
<proteinExistence type="predicted"/>
<dbReference type="AlphaFoldDB" id="A0A8J7YIQ1"/>
<feature type="transmembrane region" description="Helical" evidence="1">
    <location>
        <begin position="7"/>
        <end position="28"/>
    </location>
</feature>
<keyword evidence="1" id="KW-1133">Transmembrane helix</keyword>